<dbReference type="Proteomes" id="UP000726737">
    <property type="component" value="Unassembled WGS sequence"/>
</dbReference>
<dbReference type="PANTHER" id="PTHR12390">
    <property type="entry name" value="UROPORPHYRINOGEN III SYNTHASE"/>
    <property type="match status" value="1"/>
</dbReference>
<protein>
    <recommendedName>
        <fullName evidence="1">Tetrapyrrole biosynthesis uroporphyrinogen III synthase domain-containing protein</fullName>
    </recommendedName>
</protein>
<dbReference type="InterPro" id="IPR039793">
    <property type="entry name" value="UROS/Hem4"/>
</dbReference>
<gene>
    <name evidence="2" type="ORF">BG011_007586</name>
</gene>
<dbReference type="SUPFAM" id="SSF69618">
    <property type="entry name" value="HemD-like"/>
    <property type="match status" value="1"/>
</dbReference>
<dbReference type="Pfam" id="PF02602">
    <property type="entry name" value="HEM4"/>
    <property type="match status" value="1"/>
</dbReference>
<evidence type="ECO:0000259" key="1">
    <source>
        <dbReference type="Pfam" id="PF02602"/>
    </source>
</evidence>
<dbReference type="AlphaFoldDB" id="A0A9P6TXJ2"/>
<name>A0A9P6TXJ2_9FUNG</name>
<dbReference type="Gene3D" id="3.40.50.10090">
    <property type="match status" value="1"/>
</dbReference>
<proteinExistence type="predicted"/>
<dbReference type="GO" id="GO:0004852">
    <property type="term" value="F:uroporphyrinogen-III synthase activity"/>
    <property type="evidence" value="ECO:0007669"/>
    <property type="project" value="InterPro"/>
</dbReference>
<evidence type="ECO:0000313" key="3">
    <source>
        <dbReference type="Proteomes" id="UP000726737"/>
    </source>
</evidence>
<reference evidence="2" key="1">
    <citation type="journal article" date="2020" name="Fungal Divers.">
        <title>Resolving the Mortierellaceae phylogeny through synthesis of multi-gene phylogenetics and phylogenomics.</title>
        <authorList>
            <person name="Vandepol N."/>
            <person name="Liber J."/>
            <person name="Desiro A."/>
            <person name="Na H."/>
            <person name="Kennedy M."/>
            <person name="Barry K."/>
            <person name="Grigoriev I.V."/>
            <person name="Miller A.N."/>
            <person name="O'Donnell K."/>
            <person name="Stajich J.E."/>
            <person name="Bonito G."/>
        </authorList>
    </citation>
    <scope>NUCLEOTIDE SEQUENCE</scope>
    <source>
        <strain evidence="2">KOD948</strain>
    </source>
</reference>
<dbReference type="GO" id="GO:0006780">
    <property type="term" value="P:uroporphyrinogen III biosynthetic process"/>
    <property type="evidence" value="ECO:0007669"/>
    <property type="project" value="InterPro"/>
</dbReference>
<dbReference type="InterPro" id="IPR003754">
    <property type="entry name" value="4pyrrol_synth_uPrphyn_synth"/>
</dbReference>
<dbReference type="InterPro" id="IPR036108">
    <property type="entry name" value="4pyrrol_syn_uPrphyn_synt_sf"/>
</dbReference>
<organism evidence="2 3">
    <name type="scientific">Mortierella polycephala</name>
    <dbReference type="NCBI Taxonomy" id="41804"/>
    <lineage>
        <taxon>Eukaryota</taxon>
        <taxon>Fungi</taxon>
        <taxon>Fungi incertae sedis</taxon>
        <taxon>Mucoromycota</taxon>
        <taxon>Mortierellomycotina</taxon>
        <taxon>Mortierellomycetes</taxon>
        <taxon>Mortierellales</taxon>
        <taxon>Mortierellaceae</taxon>
        <taxon>Mortierella</taxon>
    </lineage>
</organism>
<dbReference type="GO" id="GO:0005829">
    <property type="term" value="C:cytosol"/>
    <property type="evidence" value="ECO:0007669"/>
    <property type="project" value="TreeGrafter"/>
</dbReference>
<dbReference type="OrthoDB" id="5595751at2759"/>
<sequence>MAPTMDSISYSILLLKEDPIVGVRQIPSTVAGPCSDPAPIDPYRTALHAAFTQDNQMQHNVDYLAPMTTLFPMPTVLSEAILAGPPSNQGHDRIWAFAVTSQNAVQAIETALQAQTDSAIREAWLQVPIYCLTGATLTAVQRVGFKTINCSTLLARSSTSTQSTIPLSAPTPSIDNGIHLVDLLLSFEWPTAADLGFEDGPPPALWFLTGETHMKTLPETLSAHQKPFREIVVYEAGPRSGFESDLYAWLVKSSDSMQDGMMGKMIEGKKILYLAGFSPRGVDMTMPTLKQFLREYGSTLEDATIEIRWAAIGTTTAKRIQEHLSVIAEDSSTQDSPATRSNVIINSVVAVASGPNATSMAEVILSHIKE</sequence>
<dbReference type="EMBL" id="JAAAJA010000590">
    <property type="protein sequence ID" value="KAG0251488.1"/>
    <property type="molecule type" value="Genomic_DNA"/>
</dbReference>
<keyword evidence="3" id="KW-1185">Reference proteome</keyword>
<dbReference type="PANTHER" id="PTHR12390:SF0">
    <property type="entry name" value="UROPORPHYRINOGEN-III SYNTHASE"/>
    <property type="match status" value="1"/>
</dbReference>
<comment type="caution">
    <text evidence="2">The sequence shown here is derived from an EMBL/GenBank/DDBJ whole genome shotgun (WGS) entry which is preliminary data.</text>
</comment>
<feature type="domain" description="Tetrapyrrole biosynthesis uroporphyrinogen III synthase" evidence="1">
    <location>
        <begin position="94"/>
        <end position="323"/>
    </location>
</feature>
<evidence type="ECO:0000313" key="2">
    <source>
        <dbReference type="EMBL" id="KAG0251488.1"/>
    </source>
</evidence>
<accession>A0A9P6TXJ2</accession>